<dbReference type="EMBL" id="HBIN01012536">
    <property type="protein sequence ID" value="CAE0439217.1"/>
    <property type="molecule type" value="Transcribed_RNA"/>
</dbReference>
<evidence type="ECO:0000313" key="1">
    <source>
        <dbReference type="EMBL" id="CAE0439217.1"/>
    </source>
</evidence>
<dbReference type="GO" id="GO:0005794">
    <property type="term" value="C:Golgi apparatus"/>
    <property type="evidence" value="ECO:0007669"/>
    <property type="project" value="TreeGrafter"/>
</dbReference>
<dbReference type="Gene3D" id="1.25.40.10">
    <property type="entry name" value="Tetratricopeptide repeat domain"/>
    <property type="match status" value="1"/>
</dbReference>
<dbReference type="GO" id="GO:0030008">
    <property type="term" value="C:TRAPP complex"/>
    <property type="evidence" value="ECO:0007669"/>
    <property type="project" value="TreeGrafter"/>
</dbReference>
<dbReference type="PANTHER" id="PTHR21581:SF6">
    <property type="entry name" value="TRAFFICKING PROTEIN PARTICLE COMPLEX SUBUNIT 12"/>
    <property type="match status" value="1"/>
</dbReference>
<protein>
    <submittedName>
        <fullName evidence="1">Uncharacterized protein</fullName>
    </submittedName>
</protein>
<name>A0A7S3LQN4_9STRA</name>
<gene>
    <name evidence="1" type="ORF">ASTO00021_LOCUS9436</name>
</gene>
<accession>A0A7S3LQN4</accession>
<dbReference type="PANTHER" id="PTHR21581">
    <property type="entry name" value="D-ALANYL-D-ALANINE CARBOXYPEPTIDASE"/>
    <property type="match status" value="1"/>
</dbReference>
<proteinExistence type="predicted"/>
<sequence>MNNTDPLRTPIPVPAPVQTRAVSPASQVLGGIVAGTDTSAMEGAQSHTVPRIQTQVQVLASTSSQSQSHSHSQASGIYAKKSRSVKERIDDFLNPEHSEVPIKPVASLEEMQNQLGKINFENEKGIEQILKWIREGYLELVEVLVRNYLNSNPPTSGSSNSDRRRQLIGIQAGLLAQLGSFYPAAETFGLLGDAPVVGISVFRALAAYNDGDFEAATDKIYQILDALQSKVGPYATLNDDERYKWIKQVQWLLIACLYQTGSVDAALALCENYVEKPENAADVECWFNLGKLRLQVGHVEGARDVCDYIKNFAGDENVHLIFLKGLCNFAESKFDVAFSTFERLVKILREEDNVNREVELTNDLVMLFKDKAPLMAQVCNNLAVCALHCCKLDTAISVIEYSIKNNPYQSIHQLIVFNLCTLYDLARPIQESQHAKHVILGVAEKYGLSNRLSAADLRLKSI</sequence>
<organism evidence="1">
    <name type="scientific">Aplanochytrium stocchinoi</name>
    <dbReference type="NCBI Taxonomy" id="215587"/>
    <lineage>
        <taxon>Eukaryota</taxon>
        <taxon>Sar</taxon>
        <taxon>Stramenopiles</taxon>
        <taxon>Bigyra</taxon>
        <taxon>Labyrinthulomycetes</taxon>
        <taxon>Thraustochytrida</taxon>
        <taxon>Thraustochytriidae</taxon>
        <taxon>Aplanochytrium</taxon>
    </lineage>
</organism>
<dbReference type="SUPFAM" id="SSF48452">
    <property type="entry name" value="TPR-like"/>
    <property type="match status" value="1"/>
</dbReference>
<reference evidence="1" key="1">
    <citation type="submission" date="2021-01" db="EMBL/GenBank/DDBJ databases">
        <authorList>
            <person name="Corre E."/>
            <person name="Pelletier E."/>
            <person name="Niang G."/>
            <person name="Scheremetjew M."/>
            <person name="Finn R."/>
            <person name="Kale V."/>
            <person name="Holt S."/>
            <person name="Cochrane G."/>
            <person name="Meng A."/>
            <person name="Brown T."/>
            <person name="Cohen L."/>
        </authorList>
    </citation>
    <scope>NUCLEOTIDE SEQUENCE</scope>
    <source>
        <strain evidence="1">GSBS06</strain>
    </source>
</reference>
<dbReference type="AlphaFoldDB" id="A0A7S3LQN4"/>
<dbReference type="InterPro" id="IPR011990">
    <property type="entry name" value="TPR-like_helical_dom_sf"/>
</dbReference>